<dbReference type="InterPro" id="IPR012459">
    <property type="entry name" value="Rrp15"/>
</dbReference>
<dbReference type="OrthoDB" id="20949at2759"/>
<accession>A0A7S9PU23</accession>
<feature type="region of interest" description="Disordered" evidence="2">
    <location>
        <begin position="47"/>
        <end position="228"/>
    </location>
</feature>
<feature type="compositionally biased region" description="Basic residues" evidence="2">
    <location>
        <begin position="57"/>
        <end position="66"/>
    </location>
</feature>
<feature type="compositionally biased region" description="Basic and acidic residues" evidence="2">
    <location>
        <begin position="105"/>
        <end position="121"/>
    </location>
</feature>
<dbReference type="Pfam" id="PF07890">
    <property type="entry name" value="Rrp15p"/>
    <property type="match status" value="1"/>
</dbReference>
<dbReference type="PANTHER" id="PTHR13245:SF14">
    <property type="entry name" value="RRP15-LIKE PROTEIN"/>
    <property type="match status" value="1"/>
</dbReference>
<reference evidence="3 4" key="1">
    <citation type="journal article" date="2018" name="PLoS Genet.">
        <title>Repeat elements organise 3D genome structure and mediate transcription in the filamentous fungus Epichloe festucae.</title>
        <authorList>
            <person name="Winter D.J."/>
            <person name="Ganley A.R.D."/>
            <person name="Young C.A."/>
            <person name="Liachko I."/>
            <person name="Schardl C.L."/>
            <person name="Dupont P.Y."/>
            <person name="Berry D."/>
            <person name="Ram A."/>
            <person name="Scott B."/>
            <person name="Cox M.P."/>
        </authorList>
    </citation>
    <scope>NUCLEOTIDE SEQUENCE [LARGE SCALE GENOMIC DNA]</scope>
    <source>
        <strain evidence="3 4">Fl1</strain>
    </source>
</reference>
<evidence type="ECO:0000313" key="4">
    <source>
        <dbReference type="Proteomes" id="UP000594364"/>
    </source>
</evidence>
<dbReference type="PANTHER" id="PTHR13245">
    <property type="entry name" value="RRP15-LIKE PROTEIN"/>
    <property type="match status" value="1"/>
</dbReference>
<feature type="compositionally biased region" description="Basic residues" evidence="2">
    <location>
        <begin position="122"/>
        <end position="133"/>
    </location>
</feature>
<comment type="similarity">
    <text evidence="1">Belongs to the RRP15 family.</text>
</comment>
<feature type="compositionally biased region" description="Low complexity" evidence="2">
    <location>
        <begin position="219"/>
        <end position="228"/>
    </location>
</feature>
<dbReference type="EMBL" id="CP031386">
    <property type="protein sequence ID" value="QPG96529.1"/>
    <property type="molecule type" value="Genomic_DNA"/>
</dbReference>
<sequence length="357" mass="39503">MPIQLGGFSYDVDGTHQTECNRPLEFTEDWPFAEIKYNKYTTMAGHKKRAFDAKQNRPSKKQKRQQQYHSDSGSDDDQEQSFDAVNLLDSDDDVHNATVDDAPDPDDHNNDSSSLEGERPALMKKTKQTKSKSVKATSKPSAALDEEEGEEDRNADEESEEGEEEEEEESDVDEYDLDSDNGGRKAKSKRNDPSAFATSISKILSTKLSTSKRSDPVLSRSAAAHEASKAAVDNALEAKAKRHMKEQKKKALEKGRVREVLVASRDDFTGEPQESTTQILEAERRLRKVAQRGVVKLFNAVRAAQVKAIEAEKDARRDGVIGMNNREAKVNELSKKGFLDLIASGGGGLKKGGLEEA</sequence>
<keyword evidence="4" id="KW-1185">Reference proteome</keyword>
<dbReference type="AlphaFoldDB" id="A0A7S9PU23"/>
<organism evidence="3 4">
    <name type="scientific">Epichloe festucae (strain Fl1)</name>
    <dbReference type="NCBI Taxonomy" id="877507"/>
    <lineage>
        <taxon>Eukaryota</taxon>
        <taxon>Fungi</taxon>
        <taxon>Dikarya</taxon>
        <taxon>Ascomycota</taxon>
        <taxon>Pezizomycotina</taxon>
        <taxon>Sordariomycetes</taxon>
        <taxon>Hypocreomycetidae</taxon>
        <taxon>Hypocreales</taxon>
        <taxon>Clavicipitaceae</taxon>
        <taxon>Epichloe</taxon>
    </lineage>
</organism>
<dbReference type="GO" id="GO:0000470">
    <property type="term" value="P:maturation of LSU-rRNA"/>
    <property type="evidence" value="ECO:0007669"/>
    <property type="project" value="TreeGrafter"/>
</dbReference>
<name>A0A7S9PU23_EPIFF</name>
<gene>
    <name evidence="3" type="ORF">C2857_004471</name>
</gene>
<feature type="compositionally biased region" description="Low complexity" evidence="2">
    <location>
        <begin position="198"/>
        <end position="211"/>
    </location>
</feature>
<evidence type="ECO:0000256" key="1">
    <source>
        <dbReference type="ARBA" id="ARBA00007462"/>
    </source>
</evidence>
<feature type="compositionally biased region" description="Low complexity" evidence="2">
    <location>
        <begin position="134"/>
        <end position="143"/>
    </location>
</feature>
<dbReference type="GO" id="GO:0030687">
    <property type="term" value="C:preribosome, large subunit precursor"/>
    <property type="evidence" value="ECO:0007669"/>
    <property type="project" value="TreeGrafter"/>
</dbReference>
<proteinExistence type="inferred from homology"/>
<evidence type="ECO:0000313" key="3">
    <source>
        <dbReference type="EMBL" id="QPG96529.1"/>
    </source>
</evidence>
<evidence type="ECO:0000256" key="2">
    <source>
        <dbReference type="SAM" id="MobiDB-lite"/>
    </source>
</evidence>
<evidence type="ECO:0008006" key="5">
    <source>
        <dbReference type="Google" id="ProtNLM"/>
    </source>
</evidence>
<feature type="compositionally biased region" description="Acidic residues" evidence="2">
    <location>
        <begin position="144"/>
        <end position="179"/>
    </location>
</feature>
<protein>
    <recommendedName>
        <fullName evidence="5">Ribosomal RNA-processing protein 15</fullName>
    </recommendedName>
</protein>
<dbReference type="GO" id="GO:0000460">
    <property type="term" value="P:maturation of 5.8S rRNA"/>
    <property type="evidence" value="ECO:0007669"/>
    <property type="project" value="TreeGrafter"/>
</dbReference>
<dbReference type="Proteomes" id="UP000594364">
    <property type="component" value="Chromosome 2"/>
</dbReference>